<gene>
    <name evidence="1" type="ORF">WMO44_09210</name>
</gene>
<sequence length="185" mass="20826">MEKNNSMINSKTNLNICLKKEKEKYISNSIVGNIKLWLLKDHDYLIWEYVKALRMTEYSFNCNRKLRYYFWQRRKNTLGAHLGITIWHNTIDSGLKIWHYGSVIVNGHAKIGKNCQMHGENCIGNKGDTDEGAPEIGNNVDIGVGAKIIGPIYIADDIKIGANAVVINSCYKRGATLVGVPAKEV</sequence>
<dbReference type="PANTHER" id="PTHR42811">
    <property type="entry name" value="SERINE ACETYLTRANSFERASE"/>
    <property type="match status" value="1"/>
</dbReference>
<organism evidence="1 2">
    <name type="scientific">Faecalibacterium tardum</name>
    <dbReference type="NCBI Taxonomy" id="3133156"/>
    <lineage>
        <taxon>Bacteria</taxon>
        <taxon>Bacillati</taxon>
        <taxon>Bacillota</taxon>
        <taxon>Clostridia</taxon>
        <taxon>Eubacteriales</taxon>
        <taxon>Oscillospiraceae</taxon>
        <taxon>Faecalibacterium</taxon>
    </lineage>
</organism>
<proteinExistence type="predicted"/>
<reference evidence="1 2" key="1">
    <citation type="submission" date="2024-03" db="EMBL/GenBank/DDBJ databases">
        <title>Human intestinal bacterial collection.</title>
        <authorList>
            <person name="Pauvert C."/>
            <person name="Hitch T.C.A."/>
            <person name="Clavel T."/>
        </authorList>
    </citation>
    <scope>NUCLEOTIDE SEQUENCE [LARGE SCALE GENOMIC DNA]</scope>
    <source>
        <strain evidence="1 2">CLA-AA-H175</strain>
    </source>
</reference>
<protein>
    <recommendedName>
        <fullName evidence="3">Serine acetyltransferase</fullName>
    </recommendedName>
</protein>
<dbReference type="EMBL" id="JBBMEO010000013">
    <property type="protein sequence ID" value="MEQ2362319.1"/>
    <property type="molecule type" value="Genomic_DNA"/>
</dbReference>
<comment type="caution">
    <text evidence="1">The sequence shown here is derived from an EMBL/GenBank/DDBJ whole genome shotgun (WGS) entry which is preliminary data.</text>
</comment>
<evidence type="ECO:0000313" key="1">
    <source>
        <dbReference type="EMBL" id="MEQ2362319.1"/>
    </source>
</evidence>
<dbReference type="SUPFAM" id="SSF51161">
    <property type="entry name" value="Trimeric LpxA-like enzymes"/>
    <property type="match status" value="1"/>
</dbReference>
<evidence type="ECO:0008006" key="3">
    <source>
        <dbReference type="Google" id="ProtNLM"/>
    </source>
</evidence>
<accession>A0ABV1AVU2</accession>
<name>A0ABV1AVU2_9FIRM</name>
<dbReference type="InterPro" id="IPR011004">
    <property type="entry name" value="Trimer_LpxA-like_sf"/>
</dbReference>
<dbReference type="Proteomes" id="UP001457197">
    <property type="component" value="Unassembled WGS sequence"/>
</dbReference>
<evidence type="ECO:0000313" key="2">
    <source>
        <dbReference type="Proteomes" id="UP001457197"/>
    </source>
</evidence>
<keyword evidence="2" id="KW-1185">Reference proteome</keyword>
<dbReference type="Gene3D" id="2.160.10.10">
    <property type="entry name" value="Hexapeptide repeat proteins"/>
    <property type="match status" value="1"/>
</dbReference>